<keyword evidence="1" id="KW-0732">Signal</keyword>
<feature type="chain" id="PRO_5010402209" evidence="1">
    <location>
        <begin position="20"/>
        <end position="133"/>
    </location>
</feature>
<evidence type="ECO:0000256" key="1">
    <source>
        <dbReference type="SAM" id="SignalP"/>
    </source>
</evidence>
<protein>
    <submittedName>
        <fullName evidence="2">Uncharacterized protein</fullName>
    </submittedName>
</protein>
<keyword evidence="4" id="KW-1185">Reference proteome</keyword>
<evidence type="ECO:0000313" key="2">
    <source>
        <dbReference type="EMBL" id="GAO18004.1"/>
    </source>
</evidence>
<gene>
    <name evidence="3" type="ORF">UV8b_07700</name>
    <name evidence="2" type="ORF">UVI_02060260</name>
</gene>
<dbReference type="KEGG" id="uvi:66068477"/>
<accession>A0A063BZD8</accession>
<evidence type="ECO:0000313" key="5">
    <source>
        <dbReference type="Proteomes" id="UP000054053"/>
    </source>
</evidence>
<sequence>MKPVSALAFLAAQCHLAFSSPLESAAAECGSLGVMKVDSASLPPGVDAAAIRKCAEHPLAASPNPVSKRDCWYGKPSGCSKGYCWKSCGGTGQWCWTAFNDGYGNWIGCKNDGQCNTNQACGIGNCKSCGCSC</sequence>
<organism evidence="2 5">
    <name type="scientific">Ustilaginoidea virens</name>
    <name type="common">Rice false smut fungus</name>
    <name type="synonym">Villosiclava virens</name>
    <dbReference type="NCBI Taxonomy" id="1159556"/>
    <lineage>
        <taxon>Eukaryota</taxon>
        <taxon>Fungi</taxon>
        <taxon>Dikarya</taxon>
        <taxon>Ascomycota</taxon>
        <taxon>Pezizomycotina</taxon>
        <taxon>Sordariomycetes</taxon>
        <taxon>Hypocreomycetidae</taxon>
        <taxon>Hypocreales</taxon>
        <taxon>Clavicipitaceae</taxon>
        <taxon>Ustilaginoidea</taxon>
    </lineage>
</organism>
<dbReference type="AlphaFoldDB" id="A0A063BZD8"/>
<dbReference type="OrthoDB" id="3660930at2759"/>
<evidence type="ECO:0000313" key="3">
    <source>
        <dbReference type="EMBL" id="QUC23459.1"/>
    </source>
</evidence>
<dbReference type="EMBL" id="CP072759">
    <property type="protein sequence ID" value="QUC23459.1"/>
    <property type="molecule type" value="Genomic_DNA"/>
</dbReference>
<reference evidence="3" key="3">
    <citation type="submission" date="2020-03" db="EMBL/GenBank/DDBJ databases">
        <title>A mixture of massive structural variations and highly conserved coding sequences in Ustilaginoidea virens genome.</title>
        <authorList>
            <person name="Zhang K."/>
            <person name="Zhao Z."/>
            <person name="Zhang Z."/>
            <person name="Li Y."/>
            <person name="Hsiang T."/>
            <person name="Sun W."/>
        </authorList>
    </citation>
    <scope>NUCLEOTIDE SEQUENCE</scope>
    <source>
        <strain evidence="3">UV-8b</strain>
    </source>
</reference>
<dbReference type="RefSeq" id="XP_043001132.1">
    <property type="nucleotide sequence ID" value="XM_043145197.1"/>
</dbReference>
<proteinExistence type="predicted"/>
<dbReference type="HOGENOM" id="CLU_113390_2_0_1"/>
<dbReference type="GeneID" id="66068477"/>
<dbReference type="Proteomes" id="UP000027002">
    <property type="component" value="Chromosome 7"/>
</dbReference>
<name>A0A063BZD8_USTVR</name>
<feature type="signal peptide" evidence="1">
    <location>
        <begin position="1"/>
        <end position="19"/>
    </location>
</feature>
<reference evidence="2" key="1">
    <citation type="journal article" date="2016" name="Genome Announc.">
        <title>Genome Sequence of Ustilaginoidea virens IPU010, a Rice Pathogenic Fungus Causing False Smut.</title>
        <authorList>
            <person name="Kumagai T."/>
            <person name="Ishii T."/>
            <person name="Terai G."/>
            <person name="Umemura M."/>
            <person name="Machida M."/>
            <person name="Asai K."/>
        </authorList>
    </citation>
    <scope>NUCLEOTIDE SEQUENCE [LARGE SCALE GENOMIC DNA]</scope>
    <source>
        <strain evidence="2">IPU010</strain>
    </source>
</reference>
<evidence type="ECO:0000313" key="4">
    <source>
        <dbReference type="Proteomes" id="UP000027002"/>
    </source>
</evidence>
<reference evidence="5" key="2">
    <citation type="journal article" date="2016" name="Genome Announc.">
        <title>Genome sequence of Ustilaginoidea virens IPU010, a rice pathogenic fungus causing false smut.</title>
        <authorList>
            <person name="Kumagai T."/>
            <person name="Ishii T."/>
            <person name="Terai G."/>
            <person name="Umemura M."/>
            <person name="Machida M."/>
            <person name="Asai K."/>
        </authorList>
    </citation>
    <scope>NUCLEOTIDE SEQUENCE [LARGE SCALE GENOMIC DNA]</scope>
    <source>
        <strain evidence="5">IPU010</strain>
    </source>
</reference>
<dbReference type="EMBL" id="BBTG02000062">
    <property type="protein sequence ID" value="GAO18004.1"/>
    <property type="molecule type" value="Genomic_DNA"/>
</dbReference>
<dbReference type="Proteomes" id="UP000054053">
    <property type="component" value="Unassembled WGS sequence"/>
</dbReference>